<gene>
    <name evidence="1" type="ORF">GCM10010990_12080</name>
</gene>
<dbReference type="InterPro" id="IPR036584">
    <property type="entry name" value="FliS_sf"/>
</dbReference>
<reference evidence="1" key="2">
    <citation type="submission" date="2020-09" db="EMBL/GenBank/DDBJ databases">
        <authorList>
            <person name="Sun Q."/>
            <person name="Zhou Y."/>
        </authorList>
    </citation>
    <scope>NUCLEOTIDE SEQUENCE</scope>
    <source>
        <strain evidence="1">CGMCC 1.15360</strain>
    </source>
</reference>
<dbReference type="RefSeq" id="WP_229665314.1">
    <property type="nucleotide sequence ID" value="NZ_BMIP01000002.1"/>
</dbReference>
<evidence type="ECO:0000313" key="2">
    <source>
        <dbReference type="Proteomes" id="UP000612349"/>
    </source>
</evidence>
<organism evidence="1 2">
    <name type="scientific">Croceicoccus mobilis</name>
    <dbReference type="NCBI Taxonomy" id="1703339"/>
    <lineage>
        <taxon>Bacteria</taxon>
        <taxon>Pseudomonadati</taxon>
        <taxon>Pseudomonadota</taxon>
        <taxon>Alphaproteobacteria</taxon>
        <taxon>Sphingomonadales</taxon>
        <taxon>Erythrobacteraceae</taxon>
        <taxon>Croceicoccus</taxon>
    </lineage>
</organism>
<proteinExistence type="predicted"/>
<dbReference type="Gene3D" id="1.20.120.340">
    <property type="entry name" value="Flagellar protein FliS"/>
    <property type="match status" value="1"/>
</dbReference>
<dbReference type="Proteomes" id="UP000612349">
    <property type="component" value="Unassembled WGS sequence"/>
</dbReference>
<keyword evidence="2" id="KW-1185">Reference proteome</keyword>
<accession>A0A916YW37</accession>
<evidence type="ECO:0000313" key="1">
    <source>
        <dbReference type="EMBL" id="GGD64186.1"/>
    </source>
</evidence>
<comment type="caution">
    <text evidence="1">The sequence shown here is derived from an EMBL/GenBank/DDBJ whole genome shotgun (WGS) entry which is preliminary data.</text>
</comment>
<protein>
    <submittedName>
        <fullName evidence="1">Uncharacterized protein</fullName>
    </submittedName>
</protein>
<dbReference type="SUPFAM" id="SSF101116">
    <property type="entry name" value="Flagellar export chaperone FliS"/>
    <property type="match status" value="1"/>
</dbReference>
<dbReference type="GO" id="GO:0044780">
    <property type="term" value="P:bacterial-type flagellum assembly"/>
    <property type="evidence" value="ECO:0007669"/>
    <property type="project" value="InterPro"/>
</dbReference>
<dbReference type="AlphaFoldDB" id="A0A916YW37"/>
<name>A0A916YW37_9SPHN</name>
<reference evidence="1" key="1">
    <citation type="journal article" date="2014" name="Int. J. Syst. Evol. Microbiol.">
        <title>Complete genome sequence of Corynebacterium casei LMG S-19264T (=DSM 44701T), isolated from a smear-ripened cheese.</title>
        <authorList>
            <consortium name="US DOE Joint Genome Institute (JGI-PGF)"/>
            <person name="Walter F."/>
            <person name="Albersmeier A."/>
            <person name="Kalinowski J."/>
            <person name="Ruckert C."/>
        </authorList>
    </citation>
    <scope>NUCLEOTIDE SEQUENCE</scope>
    <source>
        <strain evidence="1">CGMCC 1.15360</strain>
    </source>
</reference>
<sequence length="133" mass="14287">MEFGGLSGMAMMHRTAPAEAYRSVEFDARIDGADRRELVSICFEQLVGALGTAIHADAIRDPALRSSSLSRAVSSILALEMGLIGDDPVVTAMRDLYARARSAILDSAARFEAEKLARIRADFQEIGAAMRAG</sequence>
<dbReference type="EMBL" id="BMIP01000002">
    <property type="protein sequence ID" value="GGD64186.1"/>
    <property type="molecule type" value="Genomic_DNA"/>
</dbReference>